<dbReference type="AlphaFoldDB" id="X1CFL9"/>
<evidence type="ECO:0000313" key="1">
    <source>
        <dbReference type="EMBL" id="GAG83016.1"/>
    </source>
</evidence>
<name>X1CFL9_9ZZZZ</name>
<dbReference type="SUPFAM" id="SSF56003">
    <property type="entry name" value="Molybdenum cofactor-binding domain"/>
    <property type="match status" value="1"/>
</dbReference>
<dbReference type="GO" id="GO:0016491">
    <property type="term" value="F:oxidoreductase activity"/>
    <property type="evidence" value="ECO:0007669"/>
    <property type="project" value="InterPro"/>
</dbReference>
<feature type="non-terminal residue" evidence="1">
    <location>
        <position position="45"/>
    </location>
</feature>
<reference evidence="1" key="1">
    <citation type="journal article" date="2014" name="Front. Microbiol.">
        <title>High frequency of phylogenetically diverse reductive dehalogenase-homologous genes in deep subseafloor sedimentary metagenomes.</title>
        <authorList>
            <person name="Kawai M."/>
            <person name="Futagami T."/>
            <person name="Toyoda A."/>
            <person name="Takaki Y."/>
            <person name="Nishi S."/>
            <person name="Hori S."/>
            <person name="Arai W."/>
            <person name="Tsubouchi T."/>
            <person name="Morono Y."/>
            <person name="Uchiyama I."/>
            <person name="Ito T."/>
            <person name="Fujiyama A."/>
            <person name="Inagaki F."/>
            <person name="Takami H."/>
        </authorList>
    </citation>
    <scope>NUCLEOTIDE SEQUENCE</scope>
    <source>
        <strain evidence="1">Expedition CK06-06</strain>
    </source>
</reference>
<gene>
    <name evidence="1" type="ORF">S01H4_28185</name>
</gene>
<organism evidence="1">
    <name type="scientific">marine sediment metagenome</name>
    <dbReference type="NCBI Taxonomy" id="412755"/>
    <lineage>
        <taxon>unclassified sequences</taxon>
        <taxon>metagenomes</taxon>
        <taxon>ecological metagenomes</taxon>
    </lineage>
</organism>
<dbReference type="Gene3D" id="3.30.365.10">
    <property type="entry name" value="Aldehyde oxidase/xanthine dehydrogenase, molybdopterin binding domain"/>
    <property type="match status" value="1"/>
</dbReference>
<accession>X1CFL9</accession>
<comment type="caution">
    <text evidence="1">The sequence shown here is derived from an EMBL/GenBank/DDBJ whole genome shotgun (WGS) entry which is preliminary data.</text>
</comment>
<proteinExistence type="predicted"/>
<protein>
    <recommendedName>
        <fullName evidence="2">Aldehyde oxidase/xanthine dehydrogenase second molybdopterin binding domain-containing protein</fullName>
    </recommendedName>
</protein>
<evidence type="ECO:0008006" key="2">
    <source>
        <dbReference type="Google" id="ProtNLM"/>
    </source>
</evidence>
<dbReference type="EMBL" id="BART01013943">
    <property type="protein sequence ID" value="GAG83016.1"/>
    <property type="molecule type" value="Genomic_DNA"/>
</dbReference>
<sequence>MIESGGGLGPYGAKGIGEPSFNNIVPAILNAIYDATGVRIRRLPA</sequence>
<dbReference type="InterPro" id="IPR037165">
    <property type="entry name" value="AldOxase/xan_DH_Mopterin-bd_sf"/>
</dbReference>